<feature type="transmembrane region" description="Helical" evidence="3">
    <location>
        <begin position="35"/>
        <end position="54"/>
    </location>
</feature>
<feature type="domain" description="BAG" evidence="5">
    <location>
        <begin position="213"/>
        <end position="291"/>
    </location>
</feature>
<dbReference type="SUPFAM" id="SSF54236">
    <property type="entry name" value="Ubiquitin-like"/>
    <property type="match status" value="1"/>
</dbReference>
<evidence type="ECO:0000259" key="5">
    <source>
        <dbReference type="PROSITE" id="PS51035"/>
    </source>
</evidence>
<keyword evidence="7" id="KW-1185">Reference proteome</keyword>
<dbReference type="GO" id="GO:0050821">
    <property type="term" value="P:protein stabilization"/>
    <property type="evidence" value="ECO:0007669"/>
    <property type="project" value="TreeGrafter"/>
</dbReference>
<dbReference type="InterPro" id="IPR039773">
    <property type="entry name" value="BAG_chaperone_regulator"/>
</dbReference>
<dbReference type="PANTHER" id="PTHR12329">
    <property type="entry name" value="BCL2-ASSOCIATED ATHANOGENE"/>
    <property type="match status" value="1"/>
</dbReference>
<evidence type="ECO:0000256" key="2">
    <source>
        <dbReference type="SAM" id="Coils"/>
    </source>
</evidence>
<dbReference type="Gene3D" id="1.20.58.120">
    <property type="entry name" value="BAG domain"/>
    <property type="match status" value="1"/>
</dbReference>
<keyword evidence="1" id="KW-0143">Chaperone</keyword>
<dbReference type="SMART" id="SM00264">
    <property type="entry name" value="BAG"/>
    <property type="match status" value="1"/>
</dbReference>
<dbReference type="InterPro" id="IPR003103">
    <property type="entry name" value="BAG_domain"/>
</dbReference>
<keyword evidence="2" id="KW-0175">Coiled coil</keyword>
<dbReference type="InterPro" id="IPR000626">
    <property type="entry name" value="Ubiquitin-like_dom"/>
</dbReference>
<proteinExistence type="predicted"/>
<dbReference type="Gene3D" id="3.10.20.90">
    <property type="entry name" value="Phosphatidylinositol 3-kinase Catalytic Subunit, Chain A, domain 1"/>
    <property type="match status" value="1"/>
</dbReference>
<dbReference type="PANTHER" id="PTHR12329:SF16">
    <property type="entry name" value="BAG FAMILY MOLECULAR CHAPERONE REGULATOR 1"/>
    <property type="match status" value="1"/>
</dbReference>
<dbReference type="GO" id="GO:0005737">
    <property type="term" value="C:cytoplasm"/>
    <property type="evidence" value="ECO:0007669"/>
    <property type="project" value="TreeGrafter"/>
</dbReference>
<evidence type="ECO:0000259" key="4">
    <source>
        <dbReference type="PROSITE" id="PS50053"/>
    </source>
</evidence>
<evidence type="ECO:0000256" key="1">
    <source>
        <dbReference type="ARBA" id="ARBA00023186"/>
    </source>
</evidence>
<organism evidence="6 7">
    <name type="scientific">Kalanchoe fedtschenkoi</name>
    <name type="common">Lavender scallops</name>
    <name type="synonym">South American air plant</name>
    <dbReference type="NCBI Taxonomy" id="63787"/>
    <lineage>
        <taxon>Eukaryota</taxon>
        <taxon>Viridiplantae</taxon>
        <taxon>Streptophyta</taxon>
        <taxon>Embryophyta</taxon>
        <taxon>Tracheophyta</taxon>
        <taxon>Spermatophyta</taxon>
        <taxon>Magnoliopsida</taxon>
        <taxon>eudicotyledons</taxon>
        <taxon>Gunneridae</taxon>
        <taxon>Pentapetalae</taxon>
        <taxon>Saxifragales</taxon>
        <taxon>Crassulaceae</taxon>
        <taxon>Kalanchoe</taxon>
    </lineage>
</organism>
<feature type="coiled-coil region" evidence="2">
    <location>
        <begin position="214"/>
        <end position="259"/>
    </location>
</feature>
<dbReference type="GO" id="GO:0000774">
    <property type="term" value="F:adenyl-nucleotide exchange factor activity"/>
    <property type="evidence" value="ECO:0007669"/>
    <property type="project" value="TreeGrafter"/>
</dbReference>
<dbReference type="PROSITE" id="PS50053">
    <property type="entry name" value="UBIQUITIN_2"/>
    <property type="match status" value="1"/>
</dbReference>
<dbReference type="PROSITE" id="PS51035">
    <property type="entry name" value="BAG"/>
    <property type="match status" value="1"/>
</dbReference>
<dbReference type="AlphaFoldDB" id="A0A7N0VIA2"/>
<evidence type="ECO:0000313" key="6">
    <source>
        <dbReference type="EnsemblPlants" id="Kaladp0878s0012.1.v1.1"/>
    </source>
</evidence>
<protein>
    <submittedName>
        <fullName evidence="6">Uncharacterized protein</fullName>
    </submittedName>
</protein>
<dbReference type="SMART" id="SM00213">
    <property type="entry name" value="UBQ"/>
    <property type="match status" value="1"/>
</dbReference>
<dbReference type="Pfam" id="PF00240">
    <property type="entry name" value="ubiquitin"/>
    <property type="match status" value="1"/>
</dbReference>
<sequence length="332" mass="37222">MKLQLNISDMDKCACNLTGPHNTVPLWPSFSFSQFSSPLCHIITFSALLLFTFFQRRMRFLRWVRKVASRRGKSCPPKCVRDWDEEGGGAVGEIRWEVRPGGLLVQKRLSREDLGSISQIQIRISSGSYNHNLAIPAQSTFGELKVVLARETGLEPGEQRLMYQGKEREDGECLHMVGVADMSKVVLLQDPASKQKKLEQLKTEREQVGACIAVDKVRAEVDGLVKEVTALEEAVWHGMEATEKEISGLTEQLMQLILRLDGIKADGVDKVQRRAQVRRIQSAVETLDQLKLVTALSGKKPSSRGMSVEVFRCAFGNLNGSARITQHWEVFN</sequence>
<reference evidence="6" key="1">
    <citation type="submission" date="2021-01" db="UniProtKB">
        <authorList>
            <consortium name="EnsemblPlants"/>
        </authorList>
    </citation>
    <scope>IDENTIFICATION</scope>
</reference>
<dbReference type="Pfam" id="PF02179">
    <property type="entry name" value="BAG"/>
    <property type="match status" value="1"/>
</dbReference>
<accession>A0A7N0VIA2</accession>
<dbReference type="GO" id="GO:0051087">
    <property type="term" value="F:protein-folding chaperone binding"/>
    <property type="evidence" value="ECO:0007669"/>
    <property type="project" value="InterPro"/>
</dbReference>
<feature type="domain" description="Ubiquitin-like" evidence="4">
    <location>
        <begin position="118"/>
        <end position="188"/>
    </location>
</feature>
<name>A0A7N0VIA2_KALFE</name>
<dbReference type="InterPro" id="IPR029071">
    <property type="entry name" value="Ubiquitin-like_domsf"/>
</dbReference>
<dbReference type="Gramene" id="Kaladp0878s0012.1.v1.1">
    <property type="protein sequence ID" value="Kaladp0878s0012.1.v1.1"/>
    <property type="gene ID" value="Kaladp0878s0012.v1.1"/>
</dbReference>
<keyword evidence="3" id="KW-0472">Membrane</keyword>
<evidence type="ECO:0000313" key="7">
    <source>
        <dbReference type="Proteomes" id="UP000594263"/>
    </source>
</evidence>
<dbReference type="InterPro" id="IPR036533">
    <property type="entry name" value="BAG_dom_sf"/>
</dbReference>
<keyword evidence="3" id="KW-1133">Transmembrane helix</keyword>
<dbReference type="Proteomes" id="UP000594263">
    <property type="component" value="Unplaced"/>
</dbReference>
<keyword evidence="3" id="KW-0812">Transmembrane</keyword>
<dbReference type="EnsemblPlants" id="Kaladp0878s0012.1.v1.1">
    <property type="protein sequence ID" value="Kaladp0878s0012.1.v1.1"/>
    <property type="gene ID" value="Kaladp0878s0012.v1.1"/>
</dbReference>
<evidence type="ECO:0000256" key="3">
    <source>
        <dbReference type="SAM" id="Phobius"/>
    </source>
</evidence>
<dbReference type="SUPFAM" id="SSF63491">
    <property type="entry name" value="BAG domain"/>
    <property type="match status" value="1"/>
</dbReference>